<comment type="caution">
    <text evidence="2">The sequence shown here is derived from an EMBL/GenBank/DDBJ whole genome shotgun (WGS) entry which is preliminary data.</text>
</comment>
<protein>
    <submittedName>
        <fullName evidence="2">Uncharacterized protein</fullName>
    </submittedName>
</protein>
<reference evidence="2" key="1">
    <citation type="submission" date="2021-06" db="EMBL/GenBank/DDBJ databases">
        <title>Comparative genomics, transcriptomics and evolutionary studies reveal genomic signatures of adaptation to plant cell wall in hemibiotrophic fungi.</title>
        <authorList>
            <consortium name="DOE Joint Genome Institute"/>
            <person name="Baroncelli R."/>
            <person name="Diaz J.F."/>
            <person name="Benocci T."/>
            <person name="Peng M."/>
            <person name="Battaglia E."/>
            <person name="Haridas S."/>
            <person name="Andreopoulos W."/>
            <person name="Labutti K."/>
            <person name="Pangilinan J."/>
            <person name="Floch G.L."/>
            <person name="Makela M.R."/>
            <person name="Henrissat B."/>
            <person name="Grigoriev I.V."/>
            <person name="Crouch J.A."/>
            <person name="De Vries R.P."/>
            <person name="Sukno S.A."/>
            <person name="Thon M.R."/>
        </authorList>
    </citation>
    <scope>NUCLEOTIDE SEQUENCE</scope>
    <source>
        <strain evidence="2">MAFF235873</strain>
    </source>
</reference>
<organism evidence="2 3">
    <name type="scientific">Colletotrichum zoysiae</name>
    <dbReference type="NCBI Taxonomy" id="1216348"/>
    <lineage>
        <taxon>Eukaryota</taxon>
        <taxon>Fungi</taxon>
        <taxon>Dikarya</taxon>
        <taxon>Ascomycota</taxon>
        <taxon>Pezizomycotina</taxon>
        <taxon>Sordariomycetes</taxon>
        <taxon>Hypocreomycetidae</taxon>
        <taxon>Glomerellales</taxon>
        <taxon>Glomerellaceae</taxon>
        <taxon>Colletotrichum</taxon>
        <taxon>Colletotrichum graminicola species complex</taxon>
    </lineage>
</organism>
<feature type="chain" id="PRO_5041905662" evidence="1">
    <location>
        <begin position="29"/>
        <end position="279"/>
    </location>
</feature>
<evidence type="ECO:0000256" key="1">
    <source>
        <dbReference type="SAM" id="SignalP"/>
    </source>
</evidence>
<evidence type="ECO:0000313" key="2">
    <source>
        <dbReference type="EMBL" id="KAK2024503.1"/>
    </source>
</evidence>
<gene>
    <name evidence="2" type="ORF">LX32DRAFT_656196</name>
</gene>
<keyword evidence="1" id="KW-0732">Signal</keyword>
<proteinExistence type="predicted"/>
<dbReference type="Proteomes" id="UP001232148">
    <property type="component" value="Unassembled WGS sequence"/>
</dbReference>
<dbReference type="EMBL" id="MU842963">
    <property type="protein sequence ID" value="KAK2024503.1"/>
    <property type="molecule type" value="Genomic_DNA"/>
</dbReference>
<sequence length="279" mass="29742">MGSGTFGSWRTSLAGLLVLLTLVLAAVAQELGVALDKAALKDASIACYSSKLTFEKDASELFDDAQLYGLAQRAYEEMRSRFAADHMHEMMQPVMMGAMSVGKDVYLSSSLRGGPFLYTYADDRSKPEVVLALDRCQTALQQDSDRPIDKQHRTSANCAEVVALHQYYLDKDVSEEARKNPPPIRVAAFGKGGVSGKTMAQNPCGGGAAVVDGVVTWGCRQFMAEEKITVPKKPKPAAMKLPDPFPAFTGKQISVVCPGLLGPDGDPSGSCGSGSCKHG</sequence>
<feature type="signal peptide" evidence="1">
    <location>
        <begin position="1"/>
        <end position="28"/>
    </location>
</feature>
<name>A0AAD9H933_9PEZI</name>
<evidence type="ECO:0000313" key="3">
    <source>
        <dbReference type="Proteomes" id="UP001232148"/>
    </source>
</evidence>
<dbReference type="AlphaFoldDB" id="A0AAD9H933"/>
<accession>A0AAD9H933</accession>
<keyword evidence="3" id="KW-1185">Reference proteome</keyword>